<keyword evidence="3" id="KW-1185">Reference proteome</keyword>
<evidence type="ECO:0000313" key="2">
    <source>
        <dbReference type="EMBL" id="RJG19369.1"/>
    </source>
</evidence>
<sequence>MNFCTIYAFISTFFLAFGFVLQFYYLFVATFFDDTRLFWVSFFVMAASALNFYVFYLFC</sequence>
<proteinExistence type="predicted"/>
<accession>A0A418Y1F2</accession>
<keyword evidence="1" id="KW-1133">Transmembrane helix</keyword>
<name>A0A418Y1F2_9GAMM</name>
<protein>
    <submittedName>
        <fullName evidence="2">Uncharacterized protein</fullName>
    </submittedName>
</protein>
<evidence type="ECO:0000256" key="1">
    <source>
        <dbReference type="SAM" id="Phobius"/>
    </source>
</evidence>
<dbReference type="Proteomes" id="UP000283734">
    <property type="component" value="Unassembled WGS sequence"/>
</dbReference>
<comment type="caution">
    <text evidence="2">The sequence shown here is derived from an EMBL/GenBank/DDBJ whole genome shotgun (WGS) entry which is preliminary data.</text>
</comment>
<keyword evidence="1" id="KW-0812">Transmembrane</keyword>
<feature type="transmembrane region" description="Helical" evidence="1">
    <location>
        <begin position="6"/>
        <end position="25"/>
    </location>
</feature>
<dbReference type="AlphaFoldDB" id="A0A418Y1F2"/>
<evidence type="ECO:0000313" key="3">
    <source>
        <dbReference type="Proteomes" id="UP000283734"/>
    </source>
</evidence>
<feature type="transmembrane region" description="Helical" evidence="1">
    <location>
        <begin position="37"/>
        <end position="58"/>
    </location>
</feature>
<reference evidence="2 3" key="1">
    <citation type="submission" date="2018-09" db="EMBL/GenBank/DDBJ databases">
        <title>Alcanivorax profundi sp. nov., isolated from 1000 m-depth seawater of the Mariana Trench.</title>
        <authorList>
            <person name="Liu J."/>
        </authorList>
    </citation>
    <scope>NUCLEOTIDE SEQUENCE [LARGE SCALE GENOMIC DNA]</scope>
    <source>
        <strain evidence="2 3">MTEO17</strain>
    </source>
</reference>
<keyword evidence="1" id="KW-0472">Membrane</keyword>
<gene>
    <name evidence="2" type="ORF">D4A39_00430</name>
</gene>
<dbReference type="EMBL" id="QYYA01000001">
    <property type="protein sequence ID" value="RJG19369.1"/>
    <property type="molecule type" value="Genomic_DNA"/>
</dbReference>
<organism evidence="2 3">
    <name type="scientific">Alcanivorax profundi</name>
    <dbReference type="NCBI Taxonomy" id="2338368"/>
    <lineage>
        <taxon>Bacteria</taxon>
        <taxon>Pseudomonadati</taxon>
        <taxon>Pseudomonadota</taxon>
        <taxon>Gammaproteobacteria</taxon>
        <taxon>Oceanospirillales</taxon>
        <taxon>Alcanivoracaceae</taxon>
        <taxon>Alcanivorax</taxon>
    </lineage>
</organism>